<name>A0A225DHP4_9BACT</name>
<dbReference type="Proteomes" id="UP000214646">
    <property type="component" value="Unassembled WGS sequence"/>
</dbReference>
<organism evidence="1 2">
    <name type="scientific">Fimbriiglobus ruber</name>
    <dbReference type="NCBI Taxonomy" id="1908690"/>
    <lineage>
        <taxon>Bacteria</taxon>
        <taxon>Pseudomonadati</taxon>
        <taxon>Planctomycetota</taxon>
        <taxon>Planctomycetia</taxon>
        <taxon>Gemmatales</taxon>
        <taxon>Gemmataceae</taxon>
        <taxon>Fimbriiglobus</taxon>
    </lineage>
</organism>
<gene>
    <name evidence="1" type="ORF">FRUB_07178</name>
</gene>
<comment type="caution">
    <text evidence="1">The sequence shown here is derived from an EMBL/GenBank/DDBJ whole genome shotgun (WGS) entry which is preliminary data.</text>
</comment>
<keyword evidence="2" id="KW-1185">Reference proteome</keyword>
<proteinExistence type="predicted"/>
<dbReference type="EMBL" id="NIDE01000014">
    <property type="protein sequence ID" value="OWK38058.1"/>
    <property type="molecule type" value="Genomic_DNA"/>
</dbReference>
<accession>A0A225DHP4</accession>
<dbReference type="AlphaFoldDB" id="A0A225DHP4"/>
<reference evidence="2" key="1">
    <citation type="submission" date="2017-06" db="EMBL/GenBank/DDBJ databases">
        <title>Genome analysis of Fimbriiglobus ruber SP5, the first member of the order Planctomycetales with confirmed chitinolytic capability.</title>
        <authorList>
            <person name="Ravin N.V."/>
            <person name="Rakitin A.L."/>
            <person name="Ivanova A.A."/>
            <person name="Beletsky A.V."/>
            <person name="Kulichevskaya I.S."/>
            <person name="Mardanov A.V."/>
            <person name="Dedysh S.N."/>
        </authorList>
    </citation>
    <scope>NUCLEOTIDE SEQUENCE [LARGE SCALE GENOMIC DNA]</scope>
    <source>
        <strain evidence="2">SP5</strain>
    </source>
</reference>
<protein>
    <submittedName>
        <fullName evidence="1">Uncharacterized protein</fullName>
    </submittedName>
</protein>
<evidence type="ECO:0000313" key="1">
    <source>
        <dbReference type="EMBL" id="OWK38058.1"/>
    </source>
</evidence>
<sequence length="44" mass="4739">MLLRLPPGCEPRTPFDDTYSKLGAETAHPVANSLLSAEPANFPN</sequence>
<evidence type="ECO:0000313" key="2">
    <source>
        <dbReference type="Proteomes" id="UP000214646"/>
    </source>
</evidence>